<reference evidence="2 5" key="2">
    <citation type="submission" date="2020-07" db="EMBL/GenBank/DDBJ databases">
        <title>Organ Donor 1.</title>
        <authorList>
            <person name="Marsh A.J."/>
            <person name="Azcarate-Peril M.A."/>
        </authorList>
    </citation>
    <scope>NUCLEOTIDE SEQUENCE [LARGE SCALE GENOMIC DNA]</scope>
    <source>
        <strain evidence="2 5">AMC0717</strain>
    </source>
</reference>
<proteinExistence type="predicted"/>
<organism evidence="2 5">
    <name type="scientific">Eubacterium callanderi</name>
    <dbReference type="NCBI Taxonomy" id="53442"/>
    <lineage>
        <taxon>Bacteria</taxon>
        <taxon>Bacillati</taxon>
        <taxon>Bacillota</taxon>
        <taxon>Clostridia</taxon>
        <taxon>Eubacteriales</taxon>
        <taxon>Eubacteriaceae</taxon>
        <taxon>Eubacterium</taxon>
    </lineage>
</organism>
<accession>A0A1M7IAX7</accession>
<protein>
    <submittedName>
        <fullName evidence="2">Uncharacterized protein</fullName>
    </submittedName>
</protein>
<sequence>MNNTDAMAVYDTSLKQQGSRPPAHTAEAACVPQQNQRQSTVKNILEDINAGKALEAEQIQRAETLREVDGELKSVAIEMLENRVSPDRIILKLSNIIMHLSDDKVFYKKVQALVHKNYSDR</sequence>
<dbReference type="EMBL" id="JACCKS010000011">
    <property type="protein sequence ID" value="NZA38614.1"/>
    <property type="molecule type" value="Genomic_DNA"/>
</dbReference>
<evidence type="ECO:0000313" key="4">
    <source>
        <dbReference type="Proteomes" id="UP000184012"/>
    </source>
</evidence>
<evidence type="ECO:0000313" key="5">
    <source>
        <dbReference type="Proteomes" id="UP000586254"/>
    </source>
</evidence>
<evidence type="ECO:0000256" key="1">
    <source>
        <dbReference type="SAM" id="MobiDB-lite"/>
    </source>
</evidence>
<reference evidence="3 4" key="1">
    <citation type="submission" date="2016-11" db="EMBL/GenBank/DDBJ databases">
        <authorList>
            <person name="Varghese N."/>
            <person name="Submissions S."/>
        </authorList>
    </citation>
    <scope>NUCLEOTIDE SEQUENCE [LARGE SCALE GENOMIC DNA]</scope>
    <source>
        <strain evidence="3 4">FD</strain>
    </source>
</reference>
<dbReference type="Proteomes" id="UP000586254">
    <property type="component" value="Unassembled WGS sequence"/>
</dbReference>
<dbReference type="AlphaFoldDB" id="A0A1M7IAX7"/>
<dbReference type="EMBL" id="FRBP01000016">
    <property type="protein sequence ID" value="SHM37951.1"/>
    <property type="molecule type" value="Genomic_DNA"/>
</dbReference>
<evidence type="ECO:0000313" key="2">
    <source>
        <dbReference type="EMBL" id="NZA38614.1"/>
    </source>
</evidence>
<comment type="caution">
    <text evidence="2">The sequence shown here is derived from an EMBL/GenBank/DDBJ whole genome shotgun (WGS) entry which is preliminary data.</text>
</comment>
<evidence type="ECO:0000313" key="3">
    <source>
        <dbReference type="EMBL" id="SHM37951.1"/>
    </source>
</evidence>
<feature type="region of interest" description="Disordered" evidence="1">
    <location>
        <begin position="14"/>
        <end position="36"/>
    </location>
</feature>
<gene>
    <name evidence="2" type="ORF">H0N91_10845</name>
    <name evidence="3" type="ORF">SAMN04515649_11633</name>
</gene>
<dbReference type="RefSeq" id="WP_073383404.1">
    <property type="nucleotide sequence ID" value="NZ_CABJAI010000024.1"/>
</dbReference>
<dbReference type="Proteomes" id="UP000184012">
    <property type="component" value="Unassembled WGS sequence"/>
</dbReference>
<name>A0A1M7IAX7_9FIRM</name>